<reference evidence="1 2" key="1">
    <citation type="journal article" date="2023" name="IMA Fungus">
        <title>Comparative genomic study of the Penicillium genus elucidates a diverse pangenome and 15 lateral gene transfer events.</title>
        <authorList>
            <person name="Petersen C."/>
            <person name="Sorensen T."/>
            <person name="Nielsen M.R."/>
            <person name="Sondergaard T.E."/>
            <person name="Sorensen J.L."/>
            <person name="Fitzpatrick D.A."/>
            <person name="Frisvad J.C."/>
            <person name="Nielsen K.L."/>
        </authorList>
    </citation>
    <scope>NUCLEOTIDE SEQUENCE [LARGE SCALE GENOMIC DNA]</scope>
    <source>
        <strain evidence="1 2">IBT 35679</strain>
    </source>
</reference>
<evidence type="ECO:0000313" key="1">
    <source>
        <dbReference type="EMBL" id="KAJ5553416.1"/>
    </source>
</evidence>
<dbReference type="AlphaFoldDB" id="A0AAD6D5G6"/>
<accession>A0AAD6D5G6</accession>
<dbReference type="EMBL" id="JAQIZZ010000002">
    <property type="protein sequence ID" value="KAJ5553416.1"/>
    <property type="molecule type" value="Genomic_DNA"/>
</dbReference>
<comment type="caution">
    <text evidence="1">The sequence shown here is derived from an EMBL/GenBank/DDBJ whole genome shotgun (WGS) entry which is preliminary data.</text>
</comment>
<dbReference type="Proteomes" id="UP001220324">
    <property type="component" value="Unassembled WGS sequence"/>
</dbReference>
<sequence length="94" mass="10743">MIHKDLALLARENMTRRGLTTWQSGNGLWSLDSGELLNAETMPHLRDNQERYPVARATAFVFLIRALPAALRVHASIFFTNQYGLDAERGPFWE</sequence>
<protein>
    <submittedName>
        <fullName evidence="1">Uncharacterized protein</fullName>
    </submittedName>
</protein>
<evidence type="ECO:0000313" key="2">
    <source>
        <dbReference type="Proteomes" id="UP001220324"/>
    </source>
</evidence>
<keyword evidence="2" id="KW-1185">Reference proteome</keyword>
<gene>
    <name evidence="1" type="ORF">N7494_002794</name>
</gene>
<organism evidence="1 2">
    <name type="scientific">Penicillium frequentans</name>
    <dbReference type="NCBI Taxonomy" id="3151616"/>
    <lineage>
        <taxon>Eukaryota</taxon>
        <taxon>Fungi</taxon>
        <taxon>Dikarya</taxon>
        <taxon>Ascomycota</taxon>
        <taxon>Pezizomycotina</taxon>
        <taxon>Eurotiomycetes</taxon>
        <taxon>Eurotiomycetidae</taxon>
        <taxon>Eurotiales</taxon>
        <taxon>Aspergillaceae</taxon>
        <taxon>Penicillium</taxon>
    </lineage>
</organism>
<proteinExistence type="predicted"/>
<name>A0AAD6D5G6_9EURO</name>